<dbReference type="EMBL" id="KI669493">
    <property type="protein sequence ID" value="OCF37120.1"/>
    <property type="molecule type" value="Genomic_DNA"/>
</dbReference>
<feature type="compositionally biased region" description="Polar residues" evidence="1">
    <location>
        <begin position="984"/>
        <end position="998"/>
    </location>
</feature>
<feature type="compositionally biased region" description="Low complexity" evidence="1">
    <location>
        <begin position="79"/>
        <end position="88"/>
    </location>
</feature>
<gene>
    <name evidence="3" type="ORF">I316_01025</name>
</gene>
<evidence type="ECO:0000259" key="2">
    <source>
        <dbReference type="PROSITE" id="PS50010"/>
    </source>
</evidence>
<keyword evidence="4" id="KW-1185">Reference proteome</keyword>
<proteinExistence type="predicted"/>
<feature type="region of interest" description="Disordered" evidence="1">
    <location>
        <begin position="706"/>
        <end position="998"/>
    </location>
</feature>
<dbReference type="SUPFAM" id="SSF48065">
    <property type="entry name" value="DBL homology domain (DH-domain)"/>
    <property type="match status" value="1"/>
</dbReference>
<feature type="region of interest" description="Disordered" evidence="1">
    <location>
        <begin position="1203"/>
        <end position="1258"/>
    </location>
</feature>
<feature type="region of interest" description="Disordered" evidence="1">
    <location>
        <begin position="523"/>
        <end position="556"/>
    </location>
</feature>
<feature type="compositionally biased region" description="Low complexity" evidence="1">
    <location>
        <begin position="33"/>
        <end position="47"/>
    </location>
</feature>
<feature type="compositionally biased region" description="Polar residues" evidence="1">
    <location>
        <begin position="765"/>
        <end position="784"/>
    </location>
</feature>
<feature type="compositionally biased region" description="Low complexity" evidence="1">
    <location>
        <begin position="1208"/>
        <end position="1217"/>
    </location>
</feature>
<dbReference type="GO" id="GO:0005085">
    <property type="term" value="F:guanyl-nucleotide exchange factor activity"/>
    <property type="evidence" value="ECO:0007669"/>
    <property type="project" value="InterPro"/>
</dbReference>
<feature type="region of interest" description="Disordered" evidence="1">
    <location>
        <begin position="1431"/>
        <end position="1450"/>
    </location>
</feature>
<reference evidence="3 4" key="1">
    <citation type="submission" date="2013-07" db="EMBL/GenBank/DDBJ databases">
        <title>The Genome Sequence of Cryptococcus heveanensis BCC8398.</title>
        <authorList>
            <consortium name="The Broad Institute Genome Sequencing Platform"/>
            <person name="Cuomo C."/>
            <person name="Litvintseva A."/>
            <person name="Chen Y."/>
            <person name="Heitman J."/>
            <person name="Sun S."/>
            <person name="Springer D."/>
            <person name="Dromer F."/>
            <person name="Young S.K."/>
            <person name="Zeng Q."/>
            <person name="Gargeya S."/>
            <person name="Fitzgerald M."/>
            <person name="Abouelleil A."/>
            <person name="Alvarado L."/>
            <person name="Berlin A.M."/>
            <person name="Chapman S.B."/>
            <person name="Dewar J."/>
            <person name="Goldberg J."/>
            <person name="Griggs A."/>
            <person name="Gujja S."/>
            <person name="Hansen M."/>
            <person name="Howarth C."/>
            <person name="Imamovic A."/>
            <person name="Larimer J."/>
            <person name="McCowan C."/>
            <person name="Murphy C."/>
            <person name="Pearson M."/>
            <person name="Priest M."/>
            <person name="Roberts A."/>
            <person name="Saif S."/>
            <person name="Shea T."/>
            <person name="Sykes S."/>
            <person name="Wortman J."/>
            <person name="Nusbaum C."/>
            <person name="Birren B."/>
        </authorList>
    </citation>
    <scope>NUCLEOTIDE SEQUENCE [LARGE SCALE GENOMIC DNA]</scope>
    <source>
        <strain evidence="3 4">BCC8398</strain>
    </source>
</reference>
<feature type="compositionally biased region" description="Basic and acidic residues" evidence="1">
    <location>
        <begin position="896"/>
        <end position="911"/>
    </location>
</feature>
<reference evidence="4" key="2">
    <citation type="submission" date="2013-12" db="EMBL/GenBank/DDBJ databases">
        <title>Evolution of pathogenesis and genome organization in the Tremellales.</title>
        <authorList>
            <person name="Cuomo C."/>
            <person name="Litvintseva A."/>
            <person name="Heitman J."/>
            <person name="Chen Y."/>
            <person name="Sun S."/>
            <person name="Springer D."/>
            <person name="Dromer F."/>
            <person name="Young S."/>
            <person name="Zeng Q."/>
            <person name="Chapman S."/>
            <person name="Gujja S."/>
            <person name="Saif S."/>
            <person name="Birren B."/>
        </authorList>
    </citation>
    <scope>NUCLEOTIDE SEQUENCE [LARGE SCALE GENOMIC DNA]</scope>
    <source>
        <strain evidence="4">BCC8398</strain>
    </source>
</reference>
<feature type="compositionally biased region" description="Polar residues" evidence="1">
    <location>
        <begin position="523"/>
        <end position="536"/>
    </location>
</feature>
<dbReference type="InterPro" id="IPR000219">
    <property type="entry name" value="DH_dom"/>
</dbReference>
<feature type="domain" description="DH" evidence="2">
    <location>
        <begin position="1356"/>
        <end position="1417"/>
    </location>
</feature>
<dbReference type="InterPro" id="IPR035899">
    <property type="entry name" value="DBL_dom_sf"/>
</dbReference>
<feature type="compositionally biased region" description="Polar residues" evidence="1">
    <location>
        <begin position="130"/>
        <end position="141"/>
    </location>
</feature>
<dbReference type="Gene3D" id="1.20.900.10">
    <property type="entry name" value="Dbl homology (DH) domain"/>
    <property type="match status" value="1"/>
</dbReference>
<feature type="compositionally biased region" description="Basic and acidic residues" evidence="1">
    <location>
        <begin position="155"/>
        <end position="166"/>
    </location>
</feature>
<feature type="compositionally biased region" description="Low complexity" evidence="1">
    <location>
        <begin position="9"/>
        <end position="26"/>
    </location>
</feature>
<feature type="compositionally biased region" description="Polar residues" evidence="1">
    <location>
        <begin position="239"/>
        <end position="248"/>
    </location>
</feature>
<evidence type="ECO:0000256" key="1">
    <source>
        <dbReference type="SAM" id="MobiDB-lite"/>
    </source>
</evidence>
<feature type="compositionally biased region" description="Low complexity" evidence="1">
    <location>
        <begin position="272"/>
        <end position="291"/>
    </location>
</feature>
<dbReference type="OrthoDB" id="660555at2759"/>
<accession>A0A1B9H1J0</accession>
<dbReference type="Proteomes" id="UP000092666">
    <property type="component" value="Unassembled WGS sequence"/>
</dbReference>
<organism evidence="3 4">
    <name type="scientific">Kwoniella heveanensis BCC8398</name>
    <dbReference type="NCBI Taxonomy" id="1296120"/>
    <lineage>
        <taxon>Eukaryota</taxon>
        <taxon>Fungi</taxon>
        <taxon>Dikarya</taxon>
        <taxon>Basidiomycota</taxon>
        <taxon>Agaricomycotina</taxon>
        <taxon>Tremellomycetes</taxon>
        <taxon>Tremellales</taxon>
        <taxon>Cryptococcaceae</taxon>
        <taxon>Kwoniella</taxon>
    </lineage>
</organism>
<evidence type="ECO:0000313" key="4">
    <source>
        <dbReference type="Proteomes" id="UP000092666"/>
    </source>
</evidence>
<feature type="compositionally biased region" description="Low complexity" evidence="1">
    <location>
        <begin position="353"/>
        <end position="362"/>
    </location>
</feature>
<feature type="compositionally biased region" description="Low complexity" evidence="1">
    <location>
        <begin position="810"/>
        <end position="826"/>
    </location>
</feature>
<name>A0A1B9H1J0_9TREE</name>
<feature type="region of interest" description="Disordered" evidence="1">
    <location>
        <begin position="1"/>
        <end position="377"/>
    </location>
</feature>
<feature type="compositionally biased region" description="Polar residues" evidence="1">
    <location>
        <begin position="215"/>
        <end position="225"/>
    </location>
</feature>
<dbReference type="STRING" id="1296120.A0A1B9H1J0"/>
<feature type="compositionally biased region" description="Gly residues" evidence="1">
    <location>
        <begin position="89"/>
        <end position="100"/>
    </location>
</feature>
<sequence>MRLIKRRSSASLSSQQQQQQIKSNASLVSLPTLSHDVPPVPLLDPSLASTKTSLSKDVVSPEKSNRRKRDSAEMKYPPTSFGQSSASGSGSGAGGSGTGSSGWTFGRMRSFKGKSRTSAKDNDDGAPKAASNSMPSASATATVIGAKGVSKGQRLSRESFRTDHPHPLPLPHLASKSAPSTPAPPVSPSRPVMQSPPPLPTSSPADFSRSDLATRSHAASATEVQPHTLDNPLAARVNNPLTSYTTSPHALDLERPRQQPQLQSARPPPRPVLLAALSSGSSAPSVGSEASTTPLVPADDDDRPHRRAGRASSMSPKKLTKRRPMTAIYDQFELVEQPSNPSHRNRETRHARSASAHASPSPQTHVITDIPIPYRPPVHSSSLPLPVGAAPPQHQTQFNWSLNRNPSSSTAASSGMTPSTEESAMIETPSNAVLVPGRGGSSGGLWEGMGSGAALSRASTFSSYREGDDRTIVHDPITTGKEAAIAEDNYDKRATIMPIQPGNPQDRPLSGKSSPTVSATLSTFTNTPTVSTSSDVTAKPPKSLRTSTSNLELRTPRPLSEAVISNDSAETTPSSARKEKVTFEVQPLAPEATAEHDMDTRHRPVRPAFGRLRSSSVGAMSVNTNSVYSVGEVMTATNATVATARAVQLTTSTTTTTVVSGAAEIIAGRAEREILGVTETIQNFESSSEAVRRAFDSERERGEWPLALTSDHLQYEDRPTLTSASPKSRSKRAHSGRAAPPPPHLSPKSTRQSQPPLSPILRPSVSASSPVKQVSFTTNVTRSFQGAKPRGSPIEAEDPKSPIRPGMPARSGSFSRLWRRLSSSGSLGRGKKSKSISYHLNGEDEGIPPVPQTKKHETYKDGTTPSGSRIKRSRASLDLTIPLKSAPISSFLDSFSSKENEPSRESSDERPSTPSSVRSKKGKKKPPAVPPPRANSAPLSGWTDDNIAPELPPITSLQNPLPSPDFVPFDFTASPLPVQGDLPSLSQRQQSEPANASLRSFRKLSAPPASSSWKTPLGPYTPPLSAIVSDYFRDVRPSSLSDLPEGIVFAREIQLHRVSLHEDAEMQSYDAKRKYRQSLVEIKDDEAFQATIEELVKLESDGRVRMTRAGGAALRSGLGAGSMTPPPIFRTASKDLLEKQVRQENIRAWFVTRELVQGERRHGRLLARGVEAVQTAAKTRDDLLPLPVLATSSEATLVVPKPVPAHYRSGSGNIRSSSRLRRPRTAGGNSERISGGTSSGNPSPSSPVPPLPSSQLTTTQTTPLGILALGLPKLQALSLTLSERFEHDPSPYGVADAFISMEDELTREISAWASQIGEVVVSDLGEELDRVLDQGRVGRRARRASEELGGIGSGDESDGDERLGFADIIIMPIQRAARYRLLFQELSTKLPAMSHTSLKIHRALEASIRLASECDKCQSFDLNALRRRDKKGKKARPVSMAPGMPLNGVW</sequence>
<dbReference type="PROSITE" id="PS50010">
    <property type="entry name" value="DH_2"/>
    <property type="match status" value="1"/>
</dbReference>
<evidence type="ECO:0000313" key="3">
    <source>
        <dbReference type="EMBL" id="OCF37120.1"/>
    </source>
</evidence>
<protein>
    <recommendedName>
        <fullName evidence="2">DH domain-containing protein</fullName>
    </recommendedName>
</protein>
<feature type="compositionally biased region" description="Pro residues" evidence="1">
    <location>
        <begin position="181"/>
        <end position="201"/>
    </location>
</feature>
<feature type="compositionally biased region" description="Low complexity" evidence="1">
    <location>
        <begin position="1234"/>
        <end position="1243"/>
    </location>
</feature>
<feature type="compositionally biased region" description="Low complexity" evidence="1">
    <location>
        <begin position="171"/>
        <end position="180"/>
    </location>
</feature>